<feature type="domain" description="Zn(2)-C6 fungal-type" evidence="7">
    <location>
        <begin position="5"/>
        <end position="35"/>
    </location>
</feature>
<comment type="caution">
    <text evidence="8">The sequence shown here is derived from an EMBL/GenBank/DDBJ whole genome shotgun (WGS) entry which is preliminary data.</text>
</comment>
<dbReference type="GO" id="GO:0008270">
    <property type="term" value="F:zinc ion binding"/>
    <property type="evidence" value="ECO:0007669"/>
    <property type="project" value="InterPro"/>
</dbReference>
<gene>
    <name evidence="8" type="ORF">N7456_004010</name>
</gene>
<evidence type="ECO:0000256" key="4">
    <source>
        <dbReference type="ARBA" id="ARBA00023163"/>
    </source>
</evidence>
<dbReference type="SUPFAM" id="SSF57701">
    <property type="entry name" value="Zn2/Cys6 DNA-binding domain"/>
    <property type="match status" value="1"/>
</dbReference>
<evidence type="ECO:0000256" key="2">
    <source>
        <dbReference type="ARBA" id="ARBA00023015"/>
    </source>
</evidence>
<dbReference type="EMBL" id="JAPQKH010000003">
    <property type="protein sequence ID" value="KAJ5107335.1"/>
    <property type="molecule type" value="Genomic_DNA"/>
</dbReference>
<organism evidence="8 9">
    <name type="scientific">Penicillium angulare</name>
    <dbReference type="NCBI Taxonomy" id="116970"/>
    <lineage>
        <taxon>Eukaryota</taxon>
        <taxon>Fungi</taxon>
        <taxon>Dikarya</taxon>
        <taxon>Ascomycota</taxon>
        <taxon>Pezizomycotina</taxon>
        <taxon>Eurotiomycetes</taxon>
        <taxon>Eurotiomycetidae</taxon>
        <taxon>Eurotiales</taxon>
        <taxon>Aspergillaceae</taxon>
        <taxon>Penicillium</taxon>
    </lineage>
</organism>
<dbReference type="OrthoDB" id="25818at2759"/>
<dbReference type="SMART" id="SM00066">
    <property type="entry name" value="GAL4"/>
    <property type="match status" value="1"/>
</dbReference>
<evidence type="ECO:0000256" key="6">
    <source>
        <dbReference type="SAM" id="MobiDB-lite"/>
    </source>
</evidence>
<evidence type="ECO:0000259" key="7">
    <source>
        <dbReference type="PROSITE" id="PS50048"/>
    </source>
</evidence>
<keyword evidence="5" id="KW-0539">Nucleus</keyword>
<dbReference type="CDD" id="cd00067">
    <property type="entry name" value="GAL4"/>
    <property type="match status" value="1"/>
</dbReference>
<keyword evidence="2" id="KW-0805">Transcription regulation</keyword>
<dbReference type="Proteomes" id="UP001149165">
    <property type="component" value="Unassembled WGS sequence"/>
</dbReference>
<dbReference type="GO" id="GO:0000981">
    <property type="term" value="F:DNA-binding transcription factor activity, RNA polymerase II-specific"/>
    <property type="evidence" value="ECO:0007669"/>
    <property type="project" value="InterPro"/>
</dbReference>
<accession>A0A9W9FVP6</accession>
<dbReference type="AlphaFoldDB" id="A0A9W9FVP6"/>
<dbReference type="Pfam" id="PF11951">
    <property type="entry name" value="Fungal_trans_2"/>
    <property type="match status" value="1"/>
</dbReference>
<dbReference type="PROSITE" id="PS50048">
    <property type="entry name" value="ZN2_CY6_FUNGAL_2"/>
    <property type="match status" value="1"/>
</dbReference>
<protein>
    <recommendedName>
        <fullName evidence="7">Zn(2)-C6 fungal-type domain-containing protein</fullName>
    </recommendedName>
</protein>
<keyword evidence="3" id="KW-0238">DNA-binding</keyword>
<comment type="subcellular location">
    <subcellularLocation>
        <location evidence="1">Nucleus</location>
    </subcellularLocation>
</comment>
<reference evidence="8" key="2">
    <citation type="journal article" date="2023" name="IMA Fungus">
        <title>Comparative genomic study of the Penicillium genus elucidates a diverse pangenome and 15 lateral gene transfer events.</title>
        <authorList>
            <person name="Petersen C."/>
            <person name="Sorensen T."/>
            <person name="Nielsen M.R."/>
            <person name="Sondergaard T.E."/>
            <person name="Sorensen J.L."/>
            <person name="Fitzpatrick D.A."/>
            <person name="Frisvad J.C."/>
            <person name="Nielsen K.L."/>
        </authorList>
    </citation>
    <scope>NUCLEOTIDE SEQUENCE</scope>
    <source>
        <strain evidence="8">IBT 30069</strain>
    </source>
</reference>
<keyword evidence="9" id="KW-1185">Reference proteome</keyword>
<keyword evidence="4" id="KW-0804">Transcription</keyword>
<evidence type="ECO:0000256" key="5">
    <source>
        <dbReference type="ARBA" id="ARBA00023242"/>
    </source>
</evidence>
<evidence type="ECO:0000256" key="3">
    <source>
        <dbReference type="ARBA" id="ARBA00023125"/>
    </source>
</evidence>
<name>A0A9W9FVP6_9EURO</name>
<dbReference type="Gene3D" id="4.10.240.10">
    <property type="entry name" value="Zn(2)-C6 fungal-type DNA-binding domain"/>
    <property type="match status" value="1"/>
</dbReference>
<feature type="compositionally biased region" description="Basic and acidic residues" evidence="6">
    <location>
        <begin position="91"/>
        <end position="103"/>
    </location>
</feature>
<dbReference type="PANTHER" id="PTHR37534">
    <property type="entry name" value="TRANSCRIPTIONAL ACTIVATOR PROTEIN UGA3"/>
    <property type="match status" value="1"/>
</dbReference>
<dbReference type="InterPro" id="IPR021858">
    <property type="entry name" value="Fun_TF"/>
</dbReference>
<feature type="region of interest" description="Disordered" evidence="6">
    <location>
        <begin position="88"/>
        <end position="121"/>
    </location>
</feature>
<evidence type="ECO:0000256" key="1">
    <source>
        <dbReference type="ARBA" id="ARBA00004123"/>
    </source>
</evidence>
<evidence type="ECO:0000313" key="8">
    <source>
        <dbReference type="EMBL" id="KAJ5107335.1"/>
    </source>
</evidence>
<dbReference type="Pfam" id="PF00172">
    <property type="entry name" value="Zn_clus"/>
    <property type="match status" value="1"/>
</dbReference>
<proteinExistence type="predicted"/>
<dbReference type="PANTHER" id="PTHR37534:SF49">
    <property type="entry name" value="LYSINE BIOSYNTHESIS REGULATORY PROTEIN LYS14"/>
    <property type="match status" value="1"/>
</dbReference>
<dbReference type="GO" id="GO:0000976">
    <property type="term" value="F:transcription cis-regulatory region binding"/>
    <property type="evidence" value="ECO:0007669"/>
    <property type="project" value="TreeGrafter"/>
</dbReference>
<dbReference type="InterPro" id="IPR036864">
    <property type="entry name" value="Zn2-C6_fun-type_DNA-bd_sf"/>
</dbReference>
<dbReference type="InterPro" id="IPR001138">
    <property type="entry name" value="Zn2Cys6_DnaBD"/>
</dbReference>
<dbReference type="GO" id="GO:0005634">
    <property type="term" value="C:nucleus"/>
    <property type="evidence" value="ECO:0007669"/>
    <property type="project" value="UniProtKB-SubCell"/>
</dbReference>
<evidence type="ECO:0000313" key="9">
    <source>
        <dbReference type="Proteomes" id="UP001149165"/>
    </source>
</evidence>
<sequence length="364" mass="41660">MTDPACLTCREKCRRCDRGKPTCGRCATKGLGCMYPNKFRFHSVSAPAKQNNRNHESTHLNHVIQFEPENAKDTHYWEGFDESSWEGFSPHMDEQDSMPRDRGTQNGSSSTNSSPVSGQQNDGLELNELLMLERTQRILTYCMLDVIRSLSDPKRISFSSDLRRTIIALSTPKFEQVNGCPRDLFLMVGDALEYAKLHGMGELDELKYKKLVMDVHLRINAWQLADWNFPDKELRWDAVGESFRNSLLLYTSRILSPEQPAEASFIQKSVASVLDAVSEIPYTLIELVIMPLFIAGTDTLSLHSRHYILLILDNIKSIAGFSNELPKRLLQQVWEARGNQPKRDRRNILWTSFVSLSNSLFEHF</sequence>
<dbReference type="GO" id="GO:0045944">
    <property type="term" value="P:positive regulation of transcription by RNA polymerase II"/>
    <property type="evidence" value="ECO:0007669"/>
    <property type="project" value="TreeGrafter"/>
</dbReference>
<reference evidence="8" key="1">
    <citation type="submission" date="2022-11" db="EMBL/GenBank/DDBJ databases">
        <authorList>
            <person name="Petersen C."/>
        </authorList>
    </citation>
    <scope>NUCLEOTIDE SEQUENCE</scope>
    <source>
        <strain evidence="8">IBT 30069</strain>
    </source>
</reference>
<feature type="compositionally biased region" description="Low complexity" evidence="6">
    <location>
        <begin position="104"/>
        <end position="120"/>
    </location>
</feature>